<evidence type="ECO:0000259" key="2">
    <source>
        <dbReference type="Pfam" id="PF01408"/>
    </source>
</evidence>
<dbReference type="Gene3D" id="3.40.50.720">
    <property type="entry name" value="NAD(P)-binding Rossmann-like Domain"/>
    <property type="match status" value="1"/>
</dbReference>
<name>A0A562PQ78_9BURK</name>
<dbReference type="InterPro" id="IPR006311">
    <property type="entry name" value="TAT_signal"/>
</dbReference>
<dbReference type="OrthoDB" id="9793050at2"/>
<dbReference type="InterPro" id="IPR000683">
    <property type="entry name" value="Gfo/Idh/MocA-like_OxRdtase_N"/>
</dbReference>
<dbReference type="EMBL" id="CP046904">
    <property type="protein sequence ID" value="QGZ37751.1"/>
    <property type="molecule type" value="Genomic_DNA"/>
</dbReference>
<evidence type="ECO:0000256" key="1">
    <source>
        <dbReference type="ARBA" id="ARBA00023002"/>
    </source>
</evidence>
<evidence type="ECO:0000313" key="4">
    <source>
        <dbReference type="EMBL" id="QGZ37751.1"/>
    </source>
</evidence>
<dbReference type="InterPro" id="IPR050463">
    <property type="entry name" value="Gfo/Idh/MocA_oxidrdct_glycsds"/>
</dbReference>
<feature type="domain" description="Gfo/Idh/MocA-like oxidoreductase C-terminal" evidence="3">
    <location>
        <begin position="178"/>
        <end position="450"/>
    </location>
</feature>
<dbReference type="NCBIfam" id="TIGR01409">
    <property type="entry name" value="TAT_signal_seq"/>
    <property type="match status" value="1"/>
</dbReference>
<organism evidence="5 6">
    <name type="scientific">Pseudoduganella flava</name>
    <dbReference type="NCBI Taxonomy" id="871742"/>
    <lineage>
        <taxon>Bacteria</taxon>
        <taxon>Pseudomonadati</taxon>
        <taxon>Pseudomonadota</taxon>
        <taxon>Betaproteobacteria</taxon>
        <taxon>Burkholderiales</taxon>
        <taxon>Oxalobacteraceae</taxon>
        <taxon>Telluria group</taxon>
        <taxon>Pseudoduganella</taxon>
    </lineage>
</organism>
<evidence type="ECO:0000259" key="3">
    <source>
        <dbReference type="Pfam" id="PF02894"/>
    </source>
</evidence>
<reference evidence="5" key="2">
    <citation type="submission" date="2019-07" db="EMBL/GenBank/DDBJ databases">
        <authorList>
            <person name="Whitman W."/>
            <person name="Huntemann M."/>
            <person name="Clum A."/>
            <person name="Pillay M."/>
            <person name="Palaniappan K."/>
            <person name="Varghese N."/>
            <person name="Mikhailova N."/>
            <person name="Stamatis D."/>
            <person name="Reddy T."/>
            <person name="Daum C."/>
            <person name="Shapiro N."/>
            <person name="Ivanova N."/>
            <person name="Kyrpides N."/>
            <person name="Woyke T."/>
        </authorList>
    </citation>
    <scope>NUCLEOTIDE SEQUENCE</scope>
    <source>
        <strain evidence="5">CGMCC 1.10685</strain>
    </source>
</reference>
<dbReference type="RefSeq" id="WP_145876116.1">
    <property type="nucleotide sequence ID" value="NZ_CP046904.1"/>
</dbReference>
<dbReference type="GO" id="GO:0000166">
    <property type="term" value="F:nucleotide binding"/>
    <property type="evidence" value="ECO:0007669"/>
    <property type="project" value="InterPro"/>
</dbReference>
<dbReference type="Proteomes" id="UP000437862">
    <property type="component" value="Chromosome"/>
</dbReference>
<evidence type="ECO:0000313" key="7">
    <source>
        <dbReference type="Proteomes" id="UP000437862"/>
    </source>
</evidence>
<dbReference type="SUPFAM" id="SSF51735">
    <property type="entry name" value="NAD(P)-binding Rossmann-fold domains"/>
    <property type="match status" value="1"/>
</dbReference>
<dbReference type="InterPro" id="IPR036291">
    <property type="entry name" value="NAD(P)-bd_dom_sf"/>
</dbReference>
<sequence>MTDHTTGPIDRRTVLKAAGAAGVMMATSAFAAVPRKRYAVVGVGSRSRMYTGAITGKYRDDNEVVAICDSNPGRTALAVRTIAATGASQPRGYKASEFDQMIRETKPQYVIVTTPDALHDEYIVRALEAGCDVITEKPMTTTPEKAQRILDAVRRTGRHIRVTFNYRYTPPRTQVKDILMSGEIGDVLSVDFTWLLNTVHGADYFRRWHSNKAMSGGLMVHKATHHFDLVNWWLGAQPELVHAFGSRQFYTPATAKRMGLSGAHERCLTCPEKQKCTFYFDLAADPGLKALYLDNEKYDGYYRDQCVWRPEISIEDTMNVMVRYDTGTQLNYALSAYDAWEGYYVAFNGTKGRLEHRIVEKVGAAGAGEVQSKSNLVETRVIPLRGAPRDITPWTGTGGHGGGDNVMLDEIFGTAPDDKYKRFSDERGGAYSILIGAAANRCFETGQPVRIADLVNGLTPPERAPMPGRDVPVPMPLRVKIP</sequence>
<keyword evidence="1" id="KW-0560">Oxidoreductase</keyword>
<dbReference type="GO" id="GO:0016491">
    <property type="term" value="F:oxidoreductase activity"/>
    <property type="evidence" value="ECO:0007669"/>
    <property type="project" value="UniProtKB-KW"/>
</dbReference>
<dbReference type="Pfam" id="PF02894">
    <property type="entry name" value="GFO_IDH_MocA_C"/>
    <property type="match status" value="1"/>
</dbReference>
<feature type="domain" description="Gfo/Idh/MocA-like oxidoreductase N-terminal" evidence="2">
    <location>
        <begin position="37"/>
        <end position="163"/>
    </location>
</feature>
<dbReference type="InterPro" id="IPR004104">
    <property type="entry name" value="Gfo/Idh/MocA-like_OxRdtase_C"/>
</dbReference>
<evidence type="ECO:0000313" key="6">
    <source>
        <dbReference type="Proteomes" id="UP000315112"/>
    </source>
</evidence>
<accession>A0A562PQ78</accession>
<dbReference type="Pfam" id="PF01408">
    <property type="entry name" value="GFO_IDH_MocA"/>
    <property type="match status" value="1"/>
</dbReference>
<dbReference type="InterPro" id="IPR019546">
    <property type="entry name" value="TAT_signal_bac_arc"/>
</dbReference>
<keyword evidence="7" id="KW-1185">Reference proteome</keyword>
<dbReference type="Gene3D" id="3.30.360.10">
    <property type="entry name" value="Dihydrodipicolinate Reductase, domain 2"/>
    <property type="match status" value="1"/>
</dbReference>
<dbReference type="EMBL" id="VLKW01000005">
    <property type="protein sequence ID" value="TWI46559.1"/>
    <property type="molecule type" value="Genomic_DNA"/>
</dbReference>
<protein>
    <submittedName>
        <fullName evidence="5">Secreted protein</fullName>
    </submittedName>
    <submittedName>
        <fullName evidence="4">Twin-arginine translocation signal domain-containing protein</fullName>
    </submittedName>
</protein>
<proteinExistence type="predicted"/>
<reference evidence="5 6" key="1">
    <citation type="journal article" date="2015" name="Stand. Genomic Sci.">
        <title>Genomic Encyclopedia of Bacterial and Archaeal Type Strains, Phase III: the genomes of soil and plant-associated and newly described type strains.</title>
        <authorList>
            <person name="Whitman W.B."/>
            <person name="Woyke T."/>
            <person name="Klenk H.P."/>
            <person name="Zhou Y."/>
            <person name="Lilburn T.G."/>
            <person name="Beck B.J."/>
            <person name="De Vos P."/>
            <person name="Vandamme P."/>
            <person name="Eisen J.A."/>
            <person name="Garrity G."/>
            <person name="Hugenholtz P."/>
            <person name="Kyrpides N.C."/>
        </authorList>
    </citation>
    <scope>NUCLEOTIDE SEQUENCE [LARGE SCALE GENOMIC DNA]</scope>
    <source>
        <strain evidence="5 6">CGMCC 1.10685</strain>
    </source>
</reference>
<reference evidence="4 7" key="3">
    <citation type="submission" date="2019-12" db="EMBL/GenBank/DDBJ databases">
        <title>Draft Genome Sequences of Six Type Strains of the Genus Massilia.</title>
        <authorList>
            <person name="Miess H."/>
            <person name="Frediansyah A."/>
            <person name="Goeker M."/>
            <person name="Gross H."/>
        </authorList>
    </citation>
    <scope>NUCLEOTIDE SEQUENCE [LARGE SCALE GENOMIC DNA]</scope>
    <source>
        <strain evidence="4 7">DSM 26639</strain>
    </source>
</reference>
<gene>
    <name evidence="4" type="ORF">GO485_00885</name>
    <name evidence="5" type="ORF">IP92_02918</name>
</gene>
<dbReference type="PROSITE" id="PS51318">
    <property type="entry name" value="TAT"/>
    <property type="match status" value="1"/>
</dbReference>
<dbReference type="SUPFAM" id="SSF55347">
    <property type="entry name" value="Glyceraldehyde-3-phosphate dehydrogenase-like, C-terminal domain"/>
    <property type="match status" value="1"/>
</dbReference>
<dbReference type="Proteomes" id="UP000315112">
    <property type="component" value="Unassembled WGS sequence"/>
</dbReference>
<evidence type="ECO:0000313" key="5">
    <source>
        <dbReference type="EMBL" id="TWI46559.1"/>
    </source>
</evidence>
<dbReference type="PANTHER" id="PTHR43818:SF11">
    <property type="entry name" value="BCDNA.GH03377"/>
    <property type="match status" value="1"/>
</dbReference>
<dbReference type="AlphaFoldDB" id="A0A562PQ78"/>
<dbReference type="PANTHER" id="PTHR43818">
    <property type="entry name" value="BCDNA.GH03377"/>
    <property type="match status" value="1"/>
</dbReference>